<name>A0A428YKI9_KIBAR</name>
<dbReference type="Proteomes" id="UP000287547">
    <property type="component" value="Unassembled WGS sequence"/>
</dbReference>
<reference evidence="1 2" key="1">
    <citation type="submission" date="2018-05" db="EMBL/GenBank/DDBJ databases">
        <title>Evolution of GPA BGCs.</title>
        <authorList>
            <person name="Waglechner N."/>
            <person name="Wright G.D."/>
        </authorList>
    </citation>
    <scope>NUCLEOTIDE SEQUENCE [LARGE SCALE GENOMIC DNA]</scope>
    <source>
        <strain evidence="1 2">A82846</strain>
    </source>
</reference>
<sequence>MATATELDQPERRSLTGGAVLLSVSTIPTRCVHRSSTMKFPQRGILLCANGHFGVPEWWTRGAGMVDTGGGKLSVLVFILG</sequence>
<proteinExistence type="predicted"/>
<evidence type="ECO:0000313" key="1">
    <source>
        <dbReference type="EMBL" id="RSM68145.1"/>
    </source>
</evidence>
<dbReference type="AlphaFoldDB" id="A0A428YKI9"/>
<protein>
    <submittedName>
        <fullName evidence="1">Uncharacterized protein</fullName>
    </submittedName>
</protein>
<dbReference type="EMBL" id="QHKI01000076">
    <property type="protein sequence ID" value="RSM68145.1"/>
    <property type="molecule type" value="Genomic_DNA"/>
</dbReference>
<accession>A0A428YKI9</accession>
<evidence type="ECO:0000313" key="2">
    <source>
        <dbReference type="Proteomes" id="UP000287547"/>
    </source>
</evidence>
<organism evidence="1 2">
    <name type="scientific">Kibdelosporangium aridum</name>
    <dbReference type="NCBI Taxonomy" id="2030"/>
    <lineage>
        <taxon>Bacteria</taxon>
        <taxon>Bacillati</taxon>
        <taxon>Actinomycetota</taxon>
        <taxon>Actinomycetes</taxon>
        <taxon>Pseudonocardiales</taxon>
        <taxon>Pseudonocardiaceae</taxon>
        <taxon>Kibdelosporangium</taxon>
    </lineage>
</organism>
<comment type="caution">
    <text evidence="1">The sequence shown here is derived from an EMBL/GenBank/DDBJ whole genome shotgun (WGS) entry which is preliminary data.</text>
</comment>
<gene>
    <name evidence="1" type="ORF">DMH04_47535</name>
</gene>